<feature type="domain" description="UvrD-like helicase C-terminal" evidence="17">
    <location>
        <begin position="327"/>
        <end position="626"/>
    </location>
</feature>
<comment type="catalytic activity">
    <reaction evidence="12">
        <text>Couples ATP hydrolysis with the unwinding of duplex DNA by translocating in the 3'-5' direction.</text>
        <dbReference type="EC" id="5.6.2.4"/>
    </reaction>
</comment>
<keyword evidence="11" id="KW-0413">Isomerase</keyword>
<dbReference type="PROSITE" id="PS51217">
    <property type="entry name" value="UVRD_HELICASE_CTER"/>
    <property type="match status" value="1"/>
</dbReference>
<dbReference type="Proteomes" id="UP001056109">
    <property type="component" value="Chromosome"/>
</dbReference>
<evidence type="ECO:0000256" key="7">
    <source>
        <dbReference type="ARBA" id="ARBA00022839"/>
    </source>
</evidence>
<dbReference type="Pfam" id="PF00580">
    <property type="entry name" value="UvrD-helicase"/>
    <property type="match status" value="1"/>
</dbReference>
<evidence type="ECO:0000256" key="9">
    <source>
        <dbReference type="ARBA" id="ARBA00023125"/>
    </source>
</evidence>
<dbReference type="Gene3D" id="3.40.50.300">
    <property type="entry name" value="P-loop containing nucleotide triphosphate hydrolases"/>
    <property type="match status" value="2"/>
</dbReference>
<dbReference type="PANTHER" id="PTHR11070:SF59">
    <property type="entry name" value="DNA 3'-5' HELICASE"/>
    <property type="match status" value="1"/>
</dbReference>
<dbReference type="InterPro" id="IPR011604">
    <property type="entry name" value="PDDEXK-like_dom_sf"/>
</dbReference>
<evidence type="ECO:0000256" key="12">
    <source>
        <dbReference type="ARBA" id="ARBA00034617"/>
    </source>
</evidence>
<keyword evidence="6 15" id="KW-0347">Helicase</keyword>
<evidence type="ECO:0000256" key="6">
    <source>
        <dbReference type="ARBA" id="ARBA00022806"/>
    </source>
</evidence>
<dbReference type="Gene3D" id="1.10.486.10">
    <property type="entry name" value="PCRA, domain 4"/>
    <property type="match status" value="1"/>
</dbReference>
<keyword evidence="9" id="KW-0238">DNA-binding</keyword>
<gene>
    <name evidence="18" type="ORF">NG665_06095</name>
</gene>
<evidence type="ECO:0000256" key="15">
    <source>
        <dbReference type="PROSITE-ProRule" id="PRU00560"/>
    </source>
</evidence>
<dbReference type="EC" id="5.6.2.4" evidence="13"/>
<feature type="binding site" evidence="15">
    <location>
        <begin position="34"/>
        <end position="41"/>
    </location>
    <ligand>
        <name>ATP</name>
        <dbReference type="ChEBI" id="CHEBI:30616"/>
    </ligand>
</feature>
<evidence type="ECO:0000259" key="17">
    <source>
        <dbReference type="PROSITE" id="PS51217"/>
    </source>
</evidence>
<evidence type="ECO:0000256" key="10">
    <source>
        <dbReference type="ARBA" id="ARBA00023204"/>
    </source>
</evidence>
<dbReference type="InterPro" id="IPR014016">
    <property type="entry name" value="UvrD-like_ATP-bd"/>
</dbReference>
<evidence type="ECO:0000256" key="1">
    <source>
        <dbReference type="ARBA" id="ARBA00009922"/>
    </source>
</evidence>
<dbReference type="EMBL" id="CP099547">
    <property type="protein sequence ID" value="USR78961.1"/>
    <property type="molecule type" value="Genomic_DNA"/>
</dbReference>
<dbReference type="Gene3D" id="3.90.320.10">
    <property type="match status" value="1"/>
</dbReference>
<dbReference type="InterPro" id="IPR038726">
    <property type="entry name" value="PDDEXK_AddAB-type"/>
</dbReference>
<evidence type="ECO:0000256" key="5">
    <source>
        <dbReference type="ARBA" id="ARBA00022801"/>
    </source>
</evidence>
<keyword evidence="10" id="KW-0234">DNA repair</keyword>
<dbReference type="PANTHER" id="PTHR11070">
    <property type="entry name" value="UVRD / RECB / PCRA DNA HELICASE FAMILY MEMBER"/>
    <property type="match status" value="1"/>
</dbReference>
<dbReference type="InterPro" id="IPR013986">
    <property type="entry name" value="DExx_box_DNA_helicase_dom_sf"/>
</dbReference>
<evidence type="ECO:0000256" key="13">
    <source>
        <dbReference type="ARBA" id="ARBA00034808"/>
    </source>
</evidence>
<keyword evidence="4" id="KW-0227">DNA damage</keyword>
<keyword evidence="2" id="KW-0540">Nuclease</keyword>
<comment type="similarity">
    <text evidence="1">Belongs to the helicase family. UvrD subfamily.</text>
</comment>
<keyword evidence="19" id="KW-1185">Reference proteome</keyword>
<dbReference type="PROSITE" id="PS51198">
    <property type="entry name" value="UVRD_HELICASE_ATP_BIND"/>
    <property type="match status" value="1"/>
</dbReference>
<dbReference type="Pfam" id="PF12705">
    <property type="entry name" value="PDDEXK_1"/>
    <property type="match status" value="1"/>
</dbReference>
<sequence>MCDHVLDQSQQAVVSACEDIARSHIGGRALSVIGAASTGKTTLLRRCLQAVLRHSPNASIAVLSPDRRAADETRNTIVGELKVLGEHVRVRSISAFAFAIVSRYAQAVGRKEPELLSGPEQDALIKELFDVATKYYPHANALGSVDPEVAHMEAFRQEYRDLLTRSAELGITAQELRELAEAENNPSWFIGAELMEEYEKALAVQAGTGYAQPDRTDHARIVQQAAAFLQQWDRAQVGQIGAQRPQWDWIFVDDVSNSTLALRSLLRELHNLGANIVVFGDPDSAVQGYRGGIAHLQSLLSRPVAAGGIDAQTFVLAHRYRGGGQIEPIITMLETGIHVAGSALGRKADTQYADPVTASAHILLSDHDENSYLASRIRQLHLEEKVAYSQIAVVTRSRSHHHSLRQALLDRGVPVQPLKSVSPLRFQPVVADLILAIKIALGLSEPAQLAGQLRQLLTGPLFGLTPVELSSLIKRLHGWELLGGGRKIGDELLATIADQDPDSPAAKIPQFSHIRLVFDAVRSAVSHDPLAENVLWVAWEKIGKAQQWREQVLAGSEGSDEADRNLDAVIQLFRIAQRLSDRDPQTAQITDLLRVLDEQEIPEDSIARTSAMEDGIVLTSPSAAIGQTWEWVFIAKINEGIWPNLQLRNPLTQVPQLVSRVVGSELAGQEVRGEQRLADVVDDELRMLLYSVSRAKSGVEFTCVHSEDVLPSRFMDWLFPSESQLLTVHQQESLSLDFPTFVGQLRQAQRLADPKLQARASDYLAQLQAGNIGGMEAKIWADSIEYTQGDFPDVPVRISPSTVEKMLTCPLRGTLDSIHGQEIGDSALADLGTLIHQIAEETQTPDRDRMLERLDQLWEGAEFGTDMHAQQLRYRAEAMVEKLYSYLVEHPGDAHKEIYARVDRGDVIVSGKLDRVEYDPASPDEVRVVDFKTGKVAPAKSLSETVPQLLIYQWLVEEGGLVVEPGQSKPTTSLGARLVHVGTDRKDYSLTEQSPLDQERRALVENMIDSVANLRQAHSVPAIVNDGCRTCSYRVLCPAYEGKRIFS</sequence>
<evidence type="ECO:0000256" key="8">
    <source>
        <dbReference type="ARBA" id="ARBA00022840"/>
    </source>
</evidence>
<evidence type="ECO:0000256" key="2">
    <source>
        <dbReference type="ARBA" id="ARBA00022722"/>
    </source>
</evidence>
<keyword evidence="5 15" id="KW-0378">Hydrolase</keyword>
<evidence type="ECO:0000259" key="16">
    <source>
        <dbReference type="PROSITE" id="PS51198"/>
    </source>
</evidence>
<evidence type="ECO:0000256" key="3">
    <source>
        <dbReference type="ARBA" id="ARBA00022741"/>
    </source>
</evidence>
<evidence type="ECO:0000256" key="14">
    <source>
        <dbReference type="ARBA" id="ARBA00048988"/>
    </source>
</evidence>
<comment type="catalytic activity">
    <reaction evidence="14">
        <text>ATP + H2O = ADP + phosphate + H(+)</text>
        <dbReference type="Rhea" id="RHEA:13065"/>
        <dbReference type="ChEBI" id="CHEBI:15377"/>
        <dbReference type="ChEBI" id="CHEBI:15378"/>
        <dbReference type="ChEBI" id="CHEBI:30616"/>
        <dbReference type="ChEBI" id="CHEBI:43474"/>
        <dbReference type="ChEBI" id="CHEBI:456216"/>
        <dbReference type="EC" id="5.6.2.4"/>
    </reaction>
</comment>
<name>A0ABY5AHL8_9ACTO</name>
<dbReference type="InterPro" id="IPR000212">
    <property type="entry name" value="DNA_helicase_UvrD/REP"/>
</dbReference>
<dbReference type="SUPFAM" id="SSF52540">
    <property type="entry name" value="P-loop containing nucleoside triphosphate hydrolases"/>
    <property type="match status" value="1"/>
</dbReference>
<evidence type="ECO:0000256" key="4">
    <source>
        <dbReference type="ARBA" id="ARBA00022763"/>
    </source>
</evidence>
<keyword evidence="3 15" id="KW-0547">Nucleotide-binding</keyword>
<dbReference type="Gene3D" id="1.10.10.160">
    <property type="match status" value="1"/>
</dbReference>
<organism evidence="18 19">
    <name type="scientific">Arcanobacterium pinnipediorum</name>
    <dbReference type="NCBI Taxonomy" id="1503041"/>
    <lineage>
        <taxon>Bacteria</taxon>
        <taxon>Bacillati</taxon>
        <taxon>Actinomycetota</taxon>
        <taxon>Actinomycetes</taxon>
        <taxon>Actinomycetales</taxon>
        <taxon>Actinomycetaceae</taxon>
        <taxon>Arcanobacterium</taxon>
    </lineage>
</organism>
<keyword evidence="7" id="KW-0269">Exonuclease</keyword>
<evidence type="ECO:0000313" key="19">
    <source>
        <dbReference type="Proteomes" id="UP001056109"/>
    </source>
</evidence>
<proteinExistence type="inferred from homology"/>
<evidence type="ECO:0000256" key="11">
    <source>
        <dbReference type="ARBA" id="ARBA00023235"/>
    </source>
</evidence>
<dbReference type="InterPro" id="IPR027417">
    <property type="entry name" value="P-loop_NTPase"/>
</dbReference>
<dbReference type="InterPro" id="IPR014017">
    <property type="entry name" value="DNA_helicase_UvrD-like_C"/>
</dbReference>
<keyword evidence="8 15" id="KW-0067">ATP-binding</keyword>
<dbReference type="RefSeq" id="WP_252672819.1">
    <property type="nucleotide sequence ID" value="NZ_CP099547.1"/>
</dbReference>
<feature type="domain" description="UvrD-like helicase ATP-binding" evidence="16">
    <location>
        <begin position="13"/>
        <end position="323"/>
    </location>
</feature>
<accession>A0ABY5AHL8</accession>
<reference evidence="18" key="1">
    <citation type="submission" date="2022-06" db="EMBL/GenBank/DDBJ databases">
        <title>Complete Genome Sequence of Arcanobacterium pinnipediorum strain DSM 28752 isolated from a harbour seal.</title>
        <authorList>
            <person name="Borowiak M."/>
            <person name="Kreitlow A."/>
            <person name="Alssahen M."/>
            <person name="Malorny B."/>
            <person name="Laemmler C."/>
            <person name="Prenger-Berninghoff E."/>
            <person name="Siebert U."/>
            <person name="Ploetz M."/>
            <person name="Abdulmawjood A."/>
        </authorList>
    </citation>
    <scope>NUCLEOTIDE SEQUENCE</scope>
    <source>
        <strain evidence="18">DSM 28752</strain>
    </source>
</reference>
<evidence type="ECO:0000313" key="18">
    <source>
        <dbReference type="EMBL" id="USR78961.1"/>
    </source>
</evidence>
<protein>
    <recommendedName>
        <fullName evidence="13">DNA 3'-5' helicase</fullName>
        <ecNumber evidence="13">5.6.2.4</ecNumber>
    </recommendedName>
</protein>